<organism evidence="2">
    <name type="scientific">Oryza barthii</name>
    <dbReference type="NCBI Taxonomy" id="65489"/>
    <lineage>
        <taxon>Eukaryota</taxon>
        <taxon>Viridiplantae</taxon>
        <taxon>Streptophyta</taxon>
        <taxon>Embryophyta</taxon>
        <taxon>Tracheophyta</taxon>
        <taxon>Spermatophyta</taxon>
        <taxon>Magnoliopsida</taxon>
        <taxon>Liliopsida</taxon>
        <taxon>Poales</taxon>
        <taxon>Poaceae</taxon>
        <taxon>BOP clade</taxon>
        <taxon>Oryzoideae</taxon>
        <taxon>Oryzeae</taxon>
        <taxon>Oryzinae</taxon>
        <taxon>Oryza</taxon>
    </lineage>
</organism>
<proteinExistence type="predicted"/>
<reference evidence="2" key="1">
    <citation type="journal article" date="2009" name="Rice">
        <title>De Novo Next Generation Sequencing of Plant Genomes.</title>
        <authorList>
            <person name="Rounsley S."/>
            <person name="Marri P.R."/>
            <person name="Yu Y."/>
            <person name="He R."/>
            <person name="Sisneros N."/>
            <person name="Goicoechea J.L."/>
            <person name="Lee S.J."/>
            <person name="Angelova A."/>
            <person name="Kudrna D."/>
            <person name="Luo M."/>
            <person name="Affourtit J."/>
            <person name="Desany B."/>
            <person name="Knight J."/>
            <person name="Niazi F."/>
            <person name="Egholm M."/>
            <person name="Wing R.A."/>
        </authorList>
    </citation>
    <scope>NUCLEOTIDE SEQUENCE [LARGE SCALE GENOMIC DNA]</scope>
    <source>
        <strain evidence="2">cv. IRGC 105608</strain>
    </source>
</reference>
<dbReference type="EnsemblPlants" id="OBART05G18710.1">
    <property type="protein sequence ID" value="OBART05G18710.1"/>
    <property type="gene ID" value="OBART05G18710"/>
</dbReference>
<dbReference type="GO" id="GO:0016020">
    <property type="term" value="C:membrane"/>
    <property type="evidence" value="ECO:0007669"/>
    <property type="project" value="InterPro"/>
</dbReference>
<dbReference type="PaxDb" id="65489-OBART05G18710.1"/>
<evidence type="ECO:0000313" key="2">
    <source>
        <dbReference type="EnsemblPlants" id="OBART05G18710.1"/>
    </source>
</evidence>
<dbReference type="PANTHER" id="PTHR31561">
    <property type="entry name" value="3-KETOACYL-COA SYNTHASE"/>
    <property type="match status" value="1"/>
</dbReference>
<reference evidence="2" key="2">
    <citation type="submission" date="2015-03" db="UniProtKB">
        <authorList>
            <consortium name="EnsemblPlants"/>
        </authorList>
    </citation>
    <scope>IDENTIFICATION</scope>
</reference>
<dbReference type="Gramene" id="OBART05G18710.1">
    <property type="protein sequence ID" value="OBART05G18710.1"/>
    <property type="gene ID" value="OBART05G18710"/>
</dbReference>
<dbReference type="Proteomes" id="UP000026960">
    <property type="component" value="Chromosome 5"/>
</dbReference>
<dbReference type="HOGENOM" id="CLU_1221320_0_0_1"/>
<feature type="region of interest" description="Disordered" evidence="1">
    <location>
        <begin position="121"/>
        <end position="168"/>
    </location>
</feature>
<dbReference type="InterPro" id="IPR016039">
    <property type="entry name" value="Thiolase-like"/>
</dbReference>
<sequence>MAASGSRRRRHLPLLLLPPSSSGSLWYELAYAEAKGRVHRGHRVWQTGFGSGFKCNSADWCTLRDVPPVSAFVTAASPMALLGGLFATGVTRCCRRPPRCLPIHPTLSGRRRRLGPRRYGRSLASRACHPAQARTRVGKKGNERERDEEERSRGEETEREEKEEEGDTIKWAPHDLIISCAGVFTSDHVKKGPPVRHVSTTDGTVSMGKCPRLWDVFPQNFTFRTLS</sequence>
<name>A0A0D3G8E2_9ORYZ</name>
<dbReference type="Gene3D" id="3.40.47.10">
    <property type="match status" value="1"/>
</dbReference>
<dbReference type="InterPro" id="IPR012392">
    <property type="entry name" value="3-ktacl-CoA_syn"/>
</dbReference>
<dbReference type="GO" id="GO:0016747">
    <property type="term" value="F:acyltransferase activity, transferring groups other than amino-acyl groups"/>
    <property type="evidence" value="ECO:0007669"/>
    <property type="project" value="InterPro"/>
</dbReference>
<feature type="compositionally biased region" description="Basic and acidic residues" evidence="1">
    <location>
        <begin position="140"/>
        <end position="160"/>
    </location>
</feature>
<protein>
    <submittedName>
        <fullName evidence="2">Uncharacterized protein</fullName>
    </submittedName>
</protein>
<dbReference type="SUPFAM" id="SSF53901">
    <property type="entry name" value="Thiolase-like"/>
    <property type="match status" value="1"/>
</dbReference>
<dbReference type="GO" id="GO:0006633">
    <property type="term" value="P:fatty acid biosynthetic process"/>
    <property type="evidence" value="ECO:0007669"/>
    <property type="project" value="InterPro"/>
</dbReference>
<dbReference type="AlphaFoldDB" id="A0A0D3G8E2"/>
<accession>A0A0D3G8E2</accession>
<keyword evidence="3" id="KW-1185">Reference proteome</keyword>
<dbReference type="STRING" id="65489.A0A0D3G8E2"/>
<evidence type="ECO:0000313" key="3">
    <source>
        <dbReference type="Proteomes" id="UP000026960"/>
    </source>
</evidence>
<evidence type="ECO:0000256" key="1">
    <source>
        <dbReference type="SAM" id="MobiDB-lite"/>
    </source>
</evidence>